<dbReference type="Proteomes" id="UP000800200">
    <property type="component" value="Unassembled WGS sequence"/>
</dbReference>
<name>A0A6A6D7H6_9PEZI</name>
<organism evidence="1 2">
    <name type="scientific">Zopfia rhizophila CBS 207.26</name>
    <dbReference type="NCBI Taxonomy" id="1314779"/>
    <lineage>
        <taxon>Eukaryota</taxon>
        <taxon>Fungi</taxon>
        <taxon>Dikarya</taxon>
        <taxon>Ascomycota</taxon>
        <taxon>Pezizomycotina</taxon>
        <taxon>Dothideomycetes</taxon>
        <taxon>Dothideomycetes incertae sedis</taxon>
        <taxon>Zopfiaceae</taxon>
        <taxon>Zopfia</taxon>
    </lineage>
</organism>
<keyword evidence="2" id="KW-1185">Reference proteome</keyword>
<evidence type="ECO:0000313" key="1">
    <source>
        <dbReference type="EMBL" id="KAF2175033.1"/>
    </source>
</evidence>
<dbReference type="AlphaFoldDB" id="A0A6A6D7H6"/>
<gene>
    <name evidence="1" type="ORF">K469DRAFT_86225</name>
</gene>
<sequence>METEETSTAEGSQYIFAVVEDNFNHSLVTKRRAVVNYCFLLQSAYPRKVQCGITQLMKWDGPEILLARLITDIPHPMQVKLSKERPSWRVPRALTDNPGRKLDKHYCSIYILQGTPIKDDAHSTVQFAAHGGASRRLDGRSERGAHHISSARRVAEPDKVKCQLIMRKTRTGNASAISASLLSTKPPSAKRLISLQSDSSRACLRSVAASTHQLLEPDGPDNYFRMG</sequence>
<accession>A0A6A6D7H6</accession>
<evidence type="ECO:0000313" key="2">
    <source>
        <dbReference type="Proteomes" id="UP000800200"/>
    </source>
</evidence>
<dbReference type="EMBL" id="ML994749">
    <property type="protein sequence ID" value="KAF2175033.1"/>
    <property type="molecule type" value="Genomic_DNA"/>
</dbReference>
<protein>
    <submittedName>
        <fullName evidence="1">Uncharacterized protein</fullName>
    </submittedName>
</protein>
<proteinExistence type="predicted"/>
<reference evidence="1" key="1">
    <citation type="journal article" date="2020" name="Stud. Mycol.">
        <title>101 Dothideomycetes genomes: a test case for predicting lifestyles and emergence of pathogens.</title>
        <authorList>
            <person name="Haridas S."/>
            <person name="Albert R."/>
            <person name="Binder M."/>
            <person name="Bloem J."/>
            <person name="Labutti K."/>
            <person name="Salamov A."/>
            <person name="Andreopoulos B."/>
            <person name="Baker S."/>
            <person name="Barry K."/>
            <person name="Bills G."/>
            <person name="Bluhm B."/>
            <person name="Cannon C."/>
            <person name="Castanera R."/>
            <person name="Culley D."/>
            <person name="Daum C."/>
            <person name="Ezra D."/>
            <person name="Gonzalez J."/>
            <person name="Henrissat B."/>
            <person name="Kuo A."/>
            <person name="Liang C."/>
            <person name="Lipzen A."/>
            <person name="Lutzoni F."/>
            <person name="Magnuson J."/>
            <person name="Mondo S."/>
            <person name="Nolan M."/>
            <person name="Ohm R."/>
            <person name="Pangilinan J."/>
            <person name="Park H.-J."/>
            <person name="Ramirez L."/>
            <person name="Alfaro M."/>
            <person name="Sun H."/>
            <person name="Tritt A."/>
            <person name="Yoshinaga Y."/>
            <person name="Zwiers L.-H."/>
            <person name="Turgeon B."/>
            <person name="Goodwin S."/>
            <person name="Spatafora J."/>
            <person name="Crous P."/>
            <person name="Grigoriev I."/>
        </authorList>
    </citation>
    <scope>NUCLEOTIDE SEQUENCE</scope>
    <source>
        <strain evidence="1">CBS 207.26</strain>
    </source>
</reference>